<accession>K9W9F9</accession>
<keyword evidence="3" id="KW-1185">Reference proteome</keyword>
<dbReference type="Pfam" id="PF06051">
    <property type="entry name" value="DUF928"/>
    <property type="match status" value="1"/>
</dbReference>
<dbReference type="AlphaFoldDB" id="K9W9F9"/>
<reference evidence="2 3" key="1">
    <citation type="submission" date="2012-06" db="EMBL/GenBank/DDBJ databases">
        <title>Finished chromosome of genome of Microcoleus sp. PCC 7113.</title>
        <authorList>
            <consortium name="US DOE Joint Genome Institute"/>
            <person name="Gugger M."/>
            <person name="Coursin T."/>
            <person name="Rippka R."/>
            <person name="Tandeau De Marsac N."/>
            <person name="Huntemann M."/>
            <person name="Wei C.-L."/>
            <person name="Han J."/>
            <person name="Detter J.C."/>
            <person name="Han C."/>
            <person name="Tapia R."/>
            <person name="Chen A."/>
            <person name="Kyrpides N."/>
            <person name="Mavromatis K."/>
            <person name="Markowitz V."/>
            <person name="Szeto E."/>
            <person name="Ivanova N."/>
            <person name="Pagani I."/>
            <person name="Pati A."/>
            <person name="Goodwin L."/>
            <person name="Nordberg H.P."/>
            <person name="Cantor M.N."/>
            <person name="Hua S.X."/>
            <person name="Woyke T."/>
            <person name="Kerfeld C.A."/>
        </authorList>
    </citation>
    <scope>NUCLEOTIDE SEQUENCE [LARGE SCALE GENOMIC DNA]</scope>
    <source>
        <strain evidence="2 3">PCC 7113</strain>
    </source>
</reference>
<dbReference type="KEGG" id="mic:Mic7113_0175"/>
<dbReference type="HOGENOM" id="CLU_061545_2_0_3"/>
<dbReference type="Proteomes" id="UP000010471">
    <property type="component" value="Chromosome"/>
</dbReference>
<evidence type="ECO:0000313" key="3">
    <source>
        <dbReference type="Proteomes" id="UP000010471"/>
    </source>
</evidence>
<feature type="signal peptide" evidence="1">
    <location>
        <begin position="1"/>
        <end position="33"/>
    </location>
</feature>
<proteinExistence type="predicted"/>
<dbReference type="OrthoDB" id="536034at2"/>
<protein>
    <recommendedName>
        <fullName evidence="4">DUF928 domain-containing protein</fullName>
    </recommendedName>
</protein>
<dbReference type="InterPro" id="IPR010328">
    <property type="entry name" value="DUF928"/>
</dbReference>
<evidence type="ECO:0008006" key="4">
    <source>
        <dbReference type="Google" id="ProtNLM"/>
    </source>
</evidence>
<feature type="chain" id="PRO_5003937867" description="DUF928 domain-containing protein" evidence="1">
    <location>
        <begin position="34"/>
        <end position="250"/>
    </location>
</feature>
<organism evidence="2 3">
    <name type="scientific">Allocoleopsis franciscana PCC 7113</name>
    <dbReference type="NCBI Taxonomy" id="1173027"/>
    <lineage>
        <taxon>Bacteria</taxon>
        <taxon>Bacillati</taxon>
        <taxon>Cyanobacteriota</taxon>
        <taxon>Cyanophyceae</taxon>
        <taxon>Coleofasciculales</taxon>
        <taxon>Coleofasciculaceae</taxon>
        <taxon>Allocoleopsis</taxon>
        <taxon>Allocoleopsis franciscana</taxon>
    </lineage>
</organism>
<sequence length="250" mass="27291">MGYHKLSSYVATFSVALCVALAPLSLETPPLSAQPLYVSIKFPSTPVGSPRTAIGGGTRGGRLMSGVSLSSHLTVLSPQNNIVTTVSDQPTLYWYIPKTEAKSADFVVYDPEGQLVYQTKVALEGIPGVVKLSLPRTVELKMGQEYDWTLALDQSPENEEQNRSVGGKIKRTALTATQKAQLAAARQPLQQAEIYAEAGIWQETISILAQLRHDRPSDRNINAAWKELLESVELKEIANAPLIECCRVDK</sequence>
<dbReference type="eggNOG" id="COG3087">
    <property type="taxonomic scope" value="Bacteria"/>
</dbReference>
<name>K9W9F9_9CYAN</name>
<dbReference type="EMBL" id="CP003630">
    <property type="protein sequence ID" value="AFZ16112.1"/>
    <property type="molecule type" value="Genomic_DNA"/>
</dbReference>
<dbReference type="STRING" id="1173027.Mic7113_0175"/>
<evidence type="ECO:0000256" key="1">
    <source>
        <dbReference type="SAM" id="SignalP"/>
    </source>
</evidence>
<evidence type="ECO:0000313" key="2">
    <source>
        <dbReference type="EMBL" id="AFZ16112.1"/>
    </source>
</evidence>
<keyword evidence="1" id="KW-0732">Signal</keyword>
<gene>
    <name evidence="2" type="ORF">Mic7113_0175</name>
</gene>